<evidence type="ECO:0000259" key="1">
    <source>
        <dbReference type="Pfam" id="PF01850"/>
    </source>
</evidence>
<evidence type="ECO:0000313" key="2">
    <source>
        <dbReference type="EMBL" id="TCM75890.1"/>
    </source>
</evidence>
<organism evidence="2 3">
    <name type="scientific">Rhodovulum steppense</name>
    <dbReference type="NCBI Taxonomy" id="540251"/>
    <lineage>
        <taxon>Bacteria</taxon>
        <taxon>Pseudomonadati</taxon>
        <taxon>Pseudomonadota</taxon>
        <taxon>Alphaproteobacteria</taxon>
        <taxon>Rhodobacterales</taxon>
        <taxon>Paracoccaceae</taxon>
        <taxon>Rhodovulum</taxon>
    </lineage>
</organism>
<sequence length="137" mass="14786">MTRILLDTHVLVWSMIDPARLPAAVLGAVETATAVLVPPCTLHEITLKVRNGKWDDMAGHAGQLDSICLAQGFEFAPYTARMAMAAGALDWAHRDPFDRMIGATALELRCPLVSRDPAFDGLQGVSGWCGRIWGEAA</sequence>
<reference evidence="2 3" key="1">
    <citation type="submission" date="2019-03" db="EMBL/GenBank/DDBJ databases">
        <title>Genomic Encyclopedia of Type Strains, Phase IV (KMG-IV): sequencing the most valuable type-strain genomes for metagenomic binning, comparative biology and taxonomic classification.</title>
        <authorList>
            <person name="Goeker M."/>
        </authorList>
    </citation>
    <scope>NUCLEOTIDE SEQUENCE [LARGE SCALE GENOMIC DNA]</scope>
    <source>
        <strain evidence="2 3">DSM 21153</strain>
    </source>
</reference>
<gene>
    <name evidence="2" type="ORF">EV216_13618</name>
</gene>
<dbReference type="InterPro" id="IPR052919">
    <property type="entry name" value="TA_system_RNase"/>
</dbReference>
<dbReference type="InterPro" id="IPR029060">
    <property type="entry name" value="PIN-like_dom_sf"/>
</dbReference>
<dbReference type="Proteomes" id="UP000295277">
    <property type="component" value="Unassembled WGS sequence"/>
</dbReference>
<protein>
    <submittedName>
        <fullName evidence="2">PIN domain nuclease of toxin-antitoxin system</fullName>
    </submittedName>
</protein>
<dbReference type="SUPFAM" id="SSF88723">
    <property type="entry name" value="PIN domain-like"/>
    <property type="match status" value="1"/>
</dbReference>
<dbReference type="CDD" id="cd09872">
    <property type="entry name" value="PIN_Sll0205-like"/>
    <property type="match status" value="1"/>
</dbReference>
<name>A0A4R1YI48_9RHOB</name>
<evidence type="ECO:0000313" key="3">
    <source>
        <dbReference type="Proteomes" id="UP000295277"/>
    </source>
</evidence>
<dbReference type="Gene3D" id="3.40.50.1010">
    <property type="entry name" value="5'-nuclease"/>
    <property type="match status" value="1"/>
</dbReference>
<dbReference type="RefSeq" id="WP_132696812.1">
    <property type="nucleotide sequence ID" value="NZ_SLVM01000036.1"/>
</dbReference>
<proteinExistence type="predicted"/>
<feature type="domain" description="PIN" evidence="1">
    <location>
        <begin position="4"/>
        <end position="120"/>
    </location>
</feature>
<dbReference type="EMBL" id="SLVM01000036">
    <property type="protein sequence ID" value="TCM75890.1"/>
    <property type="molecule type" value="Genomic_DNA"/>
</dbReference>
<keyword evidence="3" id="KW-1185">Reference proteome</keyword>
<dbReference type="AlphaFoldDB" id="A0A4R1YI48"/>
<accession>A0A4R1YI48</accession>
<dbReference type="InterPro" id="IPR002716">
    <property type="entry name" value="PIN_dom"/>
</dbReference>
<dbReference type="PANTHER" id="PTHR36173">
    <property type="entry name" value="RIBONUCLEASE VAPC16-RELATED"/>
    <property type="match status" value="1"/>
</dbReference>
<dbReference type="Pfam" id="PF01850">
    <property type="entry name" value="PIN"/>
    <property type="match status" value="1"/>
</dbReference>
<dbReference type="InterPro" id="IPR041705">
    <property type="entry name" value="PIN_Sll0205"/>
</dbReference>
<comment type="caution">
    <text evidence="2">The sequence shown here is derived from an EMBL/GenBank/DDBJ whole genome shotgun (WGS) entry which is preliminary data.</text>
</comment>
<dbReference type="OrthoDB" id="9798990at2"/>